<evidence type="ECO:0000313" key="2">
    <source>
        <dbReference type="EMBL" id="AHF24731.1"/>
    </source>
</evidence>
<name>W0FIS4_9BACT</name>
<feature type="region of interest" description="Disordered" evidence="1">
    <location>
        <begin position="177"/>
        <end position="245"/>
    </location>
</feature>
<dbReference type="AlphaFoldDB" id="W0FIS4"/>
<evidence type="ECO:0008006" key="3">
    <source>
        <dbReference type="Google" id="ProtNLM"/>
    </source>
</evidence>
<feature type="compositionally biased region" description="Gly residues" evidence="1">
    <location>
        <begin position="216"/>
        <end position="238"/>
    </location>
</feature>
<reference evidence="2" key="1">
    <citation type="journal article" date="2013" name="PLoS ONE">
        <title>Metagenomic insights into the carbohydrate-active enzymes carried by the microorganisms adhering to solid digesta in the rumen of cows.</title>
        <authorList>
            <person name="Wang L."/>
            <person name="Hatem A."/>
            <person name="Catalyurek U.V."/>
            <person name="Morrison M."/>
            <person name="Yu Z."/>
        </authorList>
    </citation>
    <scope>NUCLEOTIDE SEQUENCE</scope>
</reference>
<proteinExistence type="predicted"/>
<dbReference type="EMBL" id="KC246804">
    <property type="protein sequence ID" value="AHF24731.1"/>
    <property type="molecule type" value="Genomic_DNA"/>
</dbReference>
<sequence length="245" mass="26246">MYCKNCGAEVSGGNFCPYCGQALTETTSSISLLNKAVSTAADTNQYNLVLISCGTCSKTQTGDLLEDIFGYTDAESSNLISMAPVVVGERLTSREAATVAQLLTEYGVQVSVTNQSDQYVDLTDNAAESVFDKAGNLLAGAAAVIGALTVGNRIRSYRRYKKPSLLERIFRIGYKPEPPAYRRNFRPPVRNPAPPEPRRTIRTPARPQQPAPSHFGGPGGHNRPQGSGGPGGHHGPQGGLNPRRR</sequence>
<evidence type="ECO:0000256" key="1">
    <source>
        <dbReference type="SAM" id="MobiDB-lite"/>
    </source>
</evidence>
<organism evidence="2">
    <name type="scientific">uncultured bacterium Contig12</name>
    <dbReference type="NCBI Taxonomy" id="1393397"/>
    <lineage>
        <taxon>Bacteria</taxon>
        <taxon>environmental samples</taxon>
    </lineage>
</organism>
<protein>
    <recommendedName>
        <fullName evidence="3">DZANK-type domain-containing protein</fullName>
    </recommendedName>
</protein>
<accession>W0FIS4</accession>